<sequence>MARAGGGGGVLGIHVRKWLFSSPSRSHPAAGITQFMAQRGFAQERPEDSSTSNWGVGEPPIDEKNTERGVAPGSQESQHLQQQQSGSSSSNNHPNLSTDSEGQTNTPNFSEEKTTRDFINIQREARTHVAEGSEPVESEVAPEGKAPQDGFQKKGAAPADVAAG</sequence>
<accession>A0ABP0X1H3</accession>
<keyword evidence="3" id="KW-1185">Reference proteome</keyword>
<feature type="region of interest" description="Disordered" evidence="1">
    <location>
        <begin position="23"/>
        <end position="164"/>
    </location>
</feature>
<dbReference type="Proteomes" id="UP001497444">
    <property type="component" value="Chromosome 5"/>
</dbReference>
<reference evidence="2" key="1">
    <citation type="submission" date="2024-02" db="EMBL/GenBank/DDBJ databases">
        <authorList>
            <consortium name="ELIXIR-Norway"/>
            <consortium name="Elixir Norway"/>
        </authorList>
    </citation>
    <scope>NUCLEOTIDE SEQUENCE</scope>
</reference>
<evidence type="ECO:0000313" key="2">
    <source>
        <dbReference type="EMBL" id="CAK9272961.1"/>
    </source>
</evidence>
<name>A0ABP0X1H3_9BRYO</name>
<dbReference type="EMBL" id="OZ020100">
    <property type="protein sequence ID" value="CAK9272961.1"/>
    <property type="molecule type" value="Genomic_DNA"/>
</dbReference>
<protein>
    <submittedName>
        <fullName evidence="2">Uncharacterized protein</fullName>
    </submittedName>
</protein>
<proteinExistence type="predicted"/>
<evidence type="ECO:0000313" key="3">
    <source>
        <dbReference type="Proteomes" id="UP001497444"/>
    </source>
</evidence>
<gene>
    <name evidence="2" type="ORF">CSSPJE1EN1_LOCUS18439</name>
</gene>
<feature type="compositionally biased region" description="Low complexity" evidence="1">
    <location>
        <begin position="72"/>
        <end position="97"/>
    </location>
</feature>
<organism evidence="2 3">
    <name type="scientific">Sphagnum jensenii</name>
    <dbReference type="NCBI Taxonomy" id="128206"/>
    <lineage>
        <taxon>Eukaryota</taxon>
        <taxon>Viridiplantae</taxon>
        <taxon>Streptophyta</taxon>
        <taxon>Embryophyta</taxon>
        <taxon>Bryophyta</taxon>
        <taxon>Sphagnophytina</taxon>
        <taxon>Sphagnopsida</taxon>
        <taxon>Sphagnales</taxon>
        <taxon>Sphagnaceae</taxon>
        <taxon>Sphagnum</taxon>
    </lineage>
</organism>
<evidence type="ECO:0000256" key="1">
    <source>
        <dbReference type="SAM" id="MobiDB-lite"/>
    </source>
</evidence>
<feature type="compositionally biased region" description="Polar residues" evidence="1">
    <location>
        <begin position="98"/>
        <end position="109"/>
    </location>
</feature>